<feature type="region of interest" description="Disordered" evidence="1">
    <location>
        <begin position="1"/>
        <end position="33"/>
    </location>
</feature>
<evidence type="ECO:0000313" key="3">
    <source>
        <dbReference type="Proteomes" id="UP001066276"/>
    </source>
</evidence>
<dbReference type="AlphaFoldDB" id="A0AAV7TG42"/>
<evidence type="ECO:0000313" key="2">
    <source>
        <dbReference type="EMBL" id="KAJ1175534.1"/>
    </source>
</evidence>
<reference evidence="2" key="1">
    <citation type="journal article" date="2022" name="bioRxiv">
        <title>Sequencing and chromosome-scale assembly of the giantPleurodeles waltlgenome.</title>
        <authorList>
            <person name="Brown T."/>
            <person name="Elewa A."/>
            <person name="Iarovenko S."/>
            <person name="Subramanian E."/>
            <person name="Araus A.J."/>
            <person name="Petzold A."/>
            <person name="Susuki M."/>
            <person name="Suzuki K.-i.T."/>
            <person name="Hayashi T."/>
            <person name="Toyoda A."/>
            <person name="Oliveira C."/>
            <person name="Osipova E."/>
            <person name="Leigh N.D."/>
            <person name="Simon A."/>
            <person name="Yun M.H."/>
        </authorList>
    </citation>
    <scope>NUCLEOTIDE SEQUENCE</scope>
    <source>
        <strain evidence="2">20211129_DDA</strain>
        <tissue evidence="2">Liver</tissue>
    </source>
</reference>
<comment type="caution">
    <text evidence="2">The sequence shown here is derived from an EMBL/GenBank/DDBJ whole genome shotgun (WGS) entry which is preliminary data.</text>
</comment>
<evidence type="ECO:0000256" key="1">
    <source>
        <dbReference type="SAM" id="MobiDB-lite"/>
    </source>
</evidence>
<keyword evidence="3" id="KW-1185">Reference proteome</keyword>
<gene>
    <name evidence="2" type="ORF">NDU88_000821</name>
</gene>
<accession>A0AAV7TG42</accession>
<organism evidence="2 3">
    <name type="scientific">Pleurodeles waltl</name>
    <name type="common">Iberian ribbed newt</name>
    <dbReference type="NCBI Taxonomy" id="8319"/>
    <lineage>
        <taxon>Eukaryota</taxon>
        <taxon>Metazoa</taxon>
        <taxon>Chordata</taxon>
        <taxon>Craniata</taxon>
        <taxon>Vertebrata</taxon>
        <taxon>Euteleostomi</taxon>
        <taxon>Amphibia</taxon>
        <taxon>Batrachia</taxon>
        <taxon>Caudata</taxon>
        <taxon>Salamandroidea</taxon>
        <taxon>Salamandridae</taxon>
        <taxon>Pleurodelinae</taxon>
        <taxon>Pleurodeles</taxon>
    </lineage>
</organism>
<dbReference type="Proteomes" id="UP001066276">
    <property type="component" value="Chromosome 3_2"/>
</dbReference>
<proteinExistence type="predicted"/>
<feature type="region of interest" description="Disordered" evidence="1">
    <location>
        <begin position="81"/>
        <end position="104"/>
    </location>
</feature>
<sequence>MQPEFVRRRLMQRQRSNRKFNARPTGSPHSRAGMTQLDFQRGINAAPACAVEISMHHPLGRRSPCDFILSALEIHALSLGCPKSPLTEEDPRASTGNRRKAFPA</sequence>
<name>A0AAV7TG42_PLEWA</name>
<dbReference type="EMBL" id="JANPWB010000006">
    <property type="protein sequence ID" value="KAJ1175534.1"/>
    <property type="molecule type" value="Genomic_DNA"/>
</dbReference>
<feature type="compositionally biased region" description="Basic residues" evidence="1">
    <location>
        <begin position="8"/>
        <end position="21"/>
    </location>
</feature>
<protein>
    <submittedName>
        <fullName evidence="2">Uncharacterized protein</fullName>
    </submittedName>
</protein>